<proteinExistence type="predicted"/>
<feature type="compositionally biased region" description="Basic and acidic residues" evidence="1">
    <location>
        <begin position="161"/>
        <end position="184"/>
    </location>
</feature>
<gene>
    <name evidence="2" type="ORF">PVAND_003169</name>
</gene>
<dbReference type="EMBL" id="JADBJN010000003">
    <property type="protein sequence ID" value="KAG5673095.1"/>
    <property type="molecule type" value="Genomic_DNA"/>
</dbReference>
<dbReference type="OrthoDB" id="7788971at2759"/>
<evidence type="ECO:0000256" key="1">
    <source>
        <dbReference type="SAM" id="MobiDB-lite"/>
    </source>
</evidence>
<evidence type="ECO:0000313" key="3">
    <source>
        <dbReference type="Proteomes" id="UP001107558"/>
    </source>
</evidence>
<protein>
    <submittedName>
        <fullName evidence="2">Uncharacterized protein</fullName>
    </submittedName>
</protein>
<evidence type="ECO:0000313" key="2">
    <source>
        <dbReference type="EMBL" id="KAG5673095.1"/>
    </source>
</evidence>
<organism evidence="2 3">
    <name type="scientific">Polypedilum vanderplanki</name>
    <name type="common">Sleeping chironomid midge</name>
    <dbReference type="NCBI Taxonomy" id="319348"/>
    <lineage>
        <taxon>Eukaryota</taxon>
        <taxon>Metazoa</taxon>
        <taxon>Ecdysozoa</taxon>
        <taxon>Arthropoda</taxon>
        <taxon>Hexapoda</taxon>
        <taxon>Insecta</taxon>
        <taxon>Pterygota</taxon>
        <taxon>Neoptera</taxon>
        <taxon>Endopterygota</taxon>
        <taxon>Diptera</taxon>
        <taxon>Nematocera</taxon>
        <taxon>Chironomoidea</taxon>
        <taxon>Chironomidae</taxon>
        <taxon>Chironominae</taxon>
        <taxon>Polypedilum</taxon>
        <taxon>Polypedilum</taxon>
    </lineage>
</organism>
<reference evidence="2" key="1">
    <citation type="submission" date="2021-03" db="EMBL/GenBank/DDBJ databases">
        <title>Chromosome level genome of the anhydrobiotic midge Polypedilum vanderplanki.</title>
        <authorList>
            <person name="Yoshida Y."/>
            <person name="Kikawada T."/>
            <person name="Gusev O."/>
        </authorList>
    </citation>
    <scope>NUCLEOTIDE SEQUENCE</scope>
    <source>
        <strain evidence="2">NIAS01</strain>
        <tissue evidence="2">Whole body or cell culture</tissue>
    </source>
</reference>
<dbReference type="AlphaFoldDB" id="A0A9J6BT86"/>
<keyword evidence="3" id="KW-1185">Reference proteome</keyword>
<comment type="caution">
    <text evidence="2">The sequence shown here is derived from an EMBL/GenBank/DDBJ whole genome shotgun (WGS) entry which is preliminary data.</text>
</comment>
<name>A0A9J6BT86_POLVA</name>
<feature type="region of interest" description="Disordered" evidence="1">
    <location>
        <begin position="156"/>
        <end position="193"/>
    </location>
</feature>
<dbReference type="Proteomes" id="UP001107558">
    <property type="component" value="Chromosome 3"/>
</dbReference>
<sequence length="425" mass="50169">MSLTIRSRSRKSQNDPTADFWSKLQQVFGEIPTLIRMILELNGFESLRSLRTIKWLMNKDERDSFFKDLEDSVKSLTELDDDDPTKISFREELSRNKQTMEKYKLKLGHKSLIIDLCHEIQKSNIDELDTSQYTTTITVPETKRQSFTEELVVRKHQTVGSEEHGYSREEEFQEELHENQEDNNRSQSPPVKRIKLDSVNEEETVEPNTIQYVYEDEEGNQFIDQEYIDDDSEIVEYHEVTEDTNGLYTAEQIVKSEADHFEQNDSIYYDMSNFNSSATVKTEKSKKPVHMYTEEFLQMQMQSGRIGTPGRRRPKIQKNYSDTEEGLLERWADLVRQSCEVIVPHELLSQYDLSQIDIVKISTNIWEVKCPMCSKKLRLQLTHEGKYVNFKRSNFERHLRIVHFKQIQVFKSEEQEVLLEEISTD</sequence>
<accession>A0A9J6BT86</accession>